<dbReference type="PROSITE" id="PS51257">
    <property type="entry name" value="PROKAR_LIPOPROTEIN"/>
    <property type="match status" value="1"/>
</dbReference>
<feature type="compositionally biased region" description="Basic and acidic residues" evidence="1">
    <location>
        <begin position="120"/>
        <end position="129"/>
    </location>
</feature>
<evidence type="ECO:0000313" key="2">
    <source>
        <dbReference type="EMBL" id="KAJ1370771.1"/>
    </source>
</evidence>
<name>A0AAD5R752_PARTN</name>
<sequence>MDSSRFVAVYVVVVFLTACLLSALFASEIYAFLTDVGKKSNDAKSENPAPVIYEESDSNNANLENPAPVTNGEPDSNNAMLKNTASATYEESNRWPWPVDVPSAASILVDNSGSILQIPENERLRESQGSRRVRSSTTD</sequence>
<protein>
    <submittedName>
        <fullName evidence="2">Uncharacterized protein</fullName>
    </submittedName>
</protein>
<accession>A0AAD5R752</accession>
<comment type="caution">
    <text evidence="2">The sequence shown here is derived from an EMBL/GenBank/DDBJ whole genome shotgun (WGS) entry which is preliminary data.</text>
</comment>
<dbReference type="Proteomes" id="UP001196413">
    <property type="component" value="Unassembled WGS sequence"/>
</dbReference>
<gene>
    <name evidence="2" type="ORF">KIN20_032578</name>
</gene>
<evidence type="ECO:0000313" key="3">
    <source>
        <dbReference type="Proteomes" id="UP001196413"/>
    </source>
</evidence>
<organism evidence="2 3">
    <name type="scientific">Parelaphostrongylus tenuis</name>
    <name type="common">Meningeal worm</name>
    <dbReference type="NCBI Taxonomy" id="148309"/>
    <lineage>
        <taxon>Eukaryota</taxon>
        <taxon>Metazoa</taxon>
        <taxon>Ecdysozoa</taxon>
        <taxon>Nematoda</taxon>
        <taxon>Chromadorea</taxon>
        <taxon>Rhabditida</taxon>
        <taxon>Rhabditina</taxon>
        <taxon>Rhabditomorpha</taxon>
        <taxon>Strongyloidea</taxon>
        <taxon>Metastrongylidae</taxon>
        <taxon>Parelaphostrongylus</taxon>
    </lineage>
</organism>
<dbReference type="AlphaFoldDB" id="A0AAD5R752"/>
<feature type="region of interest" description="Disordered" evidence="1">
    <location>
        <begin position="39"/>
        <end position="80"/>
    </location>
</feature>
<feature type="region of interest" description="Disordered" evidence="1">
    <location>
        <begin position="119"/>
        <end position="139"/>
    </location>
</feature>
<keyword evidence="3" id="KW-1185">Reference proteome</keyword>
<dbReference type="EMBL" id="JAHQIW010006855">
    <property type="protein sequence ID" value="KAJ1370771.1"/>
    <property type="molecule type" value="Genomic_DNA"/>
</dbReference>
<evidence type="ECO:0000256" key="1">
    <source>
        <dbReference type="SAM" id="MobiDB-lite"/>
    </source>
</evidence>
<proteinExistence type="predicted"/>
<reference evidence="2" key="1">
    <citation type="submission" date="2021-06" db="EMBL/GenBank/DDBJ databases">
        <title>Parelaphostrongylus tenuis whole genome reference sequence.</title>
        <authorList>
            <person name="Garwood T.J."/>
            <person name="Larsen P.A."/>
            <person name="Fountain-Jones N.M."/>
            <person name="Garbe J.R."/>
            <person name="Macchietto M.G."/>
            <person name="Kania S.A."/>
            <person name="Gerhold R.W."/>
            <person name="Richards J.E."/>
            <person name="Wolf T.M."/>
        </authorList>
    </citation>
    <scope>NUCLEOTIDE SEQUENCE</scope>
    <source>
        <strain evidence="2">MNPRO001-30</strain>
        <tissue evidence="2">Meninges</tissue>
    </source>
</reference>